<dbReference type="InterPro" id="IPR036388">
    <property type="entry name" value="WH-like_DNA-bd_sf"/>
</dbReference>
<evidence type="ECO:0000313" key="3">
    <source>
        <dbReference type="EMBL" id="MEX3529062.1"/>
    </source>
</evidence>
<keyword evidence="4" id="KW-1185">Reference proteome</keyword>
<dbReference type="SUPFAM" id="SSF46785">
    <property type="entry name" value="Winged helix' DNA-binding domain"/>
    <property type="match status" value="1"/>
</dbReference>
<feature type="region of interest" description="Disordered" evidence="1">
    <location>
        <begin position="98"/>
        <end position="117"/>
    </location>
</feature>
<name>A0ABV3UV39_9CORY</name>
<feature type="domain" description="Transcriptional regulator HTH-type FeoC" evidence="2">
    <location>
        <begin position="40"/>
        <end position="97"/>
    </location>
</feature>
<accession>A0ABV3UV39</accession>
<proteinExistence type="predicted"/>
<evidence type="ECO:0000259" key="2">
    <source>
        <dbReference type="Pfam" id="PF09012"/>
    </source>
</evidence>
<sequence length="126" mass="12577">MSTFLSSLFSRTLRASRDDGPASVQTTLQSSATGTPLAAVRSAIADGVTSRSAIAAATGLSRSTVDAAIDHLERTGSLRRERMASSCPSSGCGGCAHAGGDGSACPSSRIGDGPPGPVALVLTRRS</sequence>
<organism evidence="3 4">
    <name type="scientific">Corynebacterium xerosis</name>
    <dbReference type="NCBI Taxonomy" id="1725"/>
    <lineage>
        <taxon>Bacteria</taxon>
        <taxon>Bacillati</taxon>
        <taxon>Actinomycetota</taxon>
        <taxon>Actinomycetes</taxon>
        <taxon>Mycobacteriales</taxon>
        <taxon>Corynebacteriaceae</taxon>
        <taxon>Corynebacterium</taxon>
    </lineage>
</organism>
<evidence type="ECO:0000313" key="4">
    <source>
        <dbReference type="Proteomes" id="UP001558353"/>
    </source>
</evidence>
<dbReference type="InterPro" id="IPR036390">
    <property type="entry name" value="WH_DNA-bd_sf"/>
</dbReference>
<protein>
    <submittedName>
        <fullName evidence="3">FeoC-like transcriptional regulator</fullName>
    </submittedName>
</protein>
<dbReference type="InterPro" id="IPR015102">
    <property type="entry name" value="Tscrpt_reg_HTH_FeoC"/>
</dbReference>
<dbReference type="Proteomes" id="UP001558353">
    <property type="component" value="Unassembled WGS sequence"/>
</dbReference>
<comment type="caution">
    <text evidence="3">The sequence shown here is derived from an EMBL/GenBank/DDBJ whole genome shotgun (WGS) entry which is preliminary data.</text>
</comment>
<gene>
    <name evidence="3" type="ORF">VVR64_08320</name>
</gene>
<dbReference type="RefSeq" id="WP_240452602.1">
    <property type="nucleotide sequence ID" value="NZ_CP032788.1"/>
</dbReference>
<dbReference type="Pfam" id="PF09012">
    <property type="entry name" value="FeoC"/>
    <property type="match status" value="1"/>
</dbReference>
<reference evidence="3 4" key="1">
    <citation type="journal article" date="2024" name="Fungal Genet. Biol.">
        <title>The porcine skin microbiome exhibits broad fungal antagonism.</title>
        <authorList>
            <person name="De La Cruz K.F."/>
            <person name="Townsend E.C."/>
            <person name="Alex Cheong J.Z."/>
            <person name="Salamzade R."/>
            <person name="Liu A."/>
            <person name="Sandstrom S."/>
            <person name="Davila E."/>
            <person name="Huang L."/>
            <person name="Xu K.H."/>
            <person name="Wu S.Y."/>
            <person name="Meudt J.J."/>
            <person name="Shanmuganayagam D."/>
            <person name="Gibson A.L.F."/>
            <person name="Kalan L.R."/>
        </authorList>
    </citation>
    <scope>NUCLEOTIDE SEQUENCE [LARGE SCALE GENOMIC DNA]</scope>
    <source>
        <strain evidence="3 4">LK2569</strain>
    </source>
</reference>
<dbReference type="EMBL" id="JAYWMA010000008">
    <property type="protein sequence ID" value="MEX3529062.1"/>
    <property type="molecule type" value="Genomic_DNA"/>
</dbReference>
<dbReference type="Gene3D" id="1.10.10.10">
    <property type="entry name" value="Winged helix-like DNA-binding domain superfamily/Winged helix DNA-binding domain"/>
    <property type="match status" value="1"/>
</dbReference>
<evidence type="ECO:0000256" key="1">
    <source>
        <dbReference type="SAM" id="MobiDB-lite"/>
    </source>
</evidence>